<dbReference type="OrthoDB" id="9805367at2"/>
<evidence type="ECO:0000256" key="5">
    <source>
        <dbReference type="ARBA" id="ARBA00022801"/>
    </source>
</evidence>
<dbReference type="EMBL" id="FOFB01000005">
    <property type="protein sequence ID" value="SEQ07099.1"/>
    <property type="molecule type" value="Genomic_DNA"/>
</dbReference>
<dbReference type="AlphaFoldDB" id="A0A1H9D135"/>
<evidence type="ECO:0000313" key="9">
    <source>
        <dbReference type="Proteomes" id="UP000199021"/>
    </source>
</evidence>
<comment type="function">
    <text evidence="7">Catalyzes the removal of dipeptides from the N-terminus of oligopeptides.</text>
</comment>
<dbReference type="GO" id="GO:0043171">
    <property type="term" value="P:peptide catabolic process"/>
    <property type="evidence" value="ECO:0007669"/>
    <property type="project" value="UniProtKB-UniRule"/>
</dbReference>
<proteinExistence type="inferred from homology"/>
<evidence type="ECO:0000256" key="7">
    <source>
        <dbReference type="RuleBase" id="RU366067"/>
    </source>
</evidence>
<dbReference type="Proteomes" id="UP000199021">
    <property type="component" value="Unassembled WGS sequence"/>
</dbReference>
<dbReference type="STRING" id="478744.SAMN05444359_10599"/>
<evidence type="ECO:0000256" key="4">
    <source>
        <dbReference type="ARBA" id="ARBA00022729"/>
    </source>
</evidence>
<keyword evidence="6 7" id="KW-0720">Serine protease</keyword>
<comment type="similarity">
    <text evidence="1 7">Belongs to the peptidase S46 family.</text>
</comment>
<evidence type="ECO:0000256" key="2">
    <source>
        <dbReference type="ARBA" id="ARBA00022438"/>
    </source>
</evidence>
<protein>
    <recommendedName>
        <fullName evidence="7">Dipeptidyl-peptidase</fullName>
        <ecNumber evidence="7">3.4.14.-</ecNumber>
    </recommendedName>
</protein>
<keyword evidence="3 7" id="KW-0645">Protease</keyword>
<dbReference type="Pfam" id="PF10459">
    <property type="entry name" value="Peptidase_S46"/>
    <property type="match status" value="1"/>
</dbReference>
<dbReference type="GO" id="GO:0008239">
    <property type="term" value="F:dipeptidyl-peptidase activity"/>
    <property type="evidence" value="ECO:0007669"/>
    <property type="project" value="UniProtKB-UniRule"/>
</dbReference>
<evidence type="ECO:0000256" key="6">
    <source>
        <dbReference type="ARBA" id="ARBA00022825"/>
    </source>
</evidence>
<dbReference type="Gene3D" id="2.40.10.10">
    <property type="entry name" value="Trypsin-like serine proteases"/>
    <property type="match status" value="1"/>
</dbReference>
<dbReference type="GO" id="GO:0070009">
    <property type="term" value="F:serine-type aminopeptidase activity"/>
    <property type="evidence" value="ECO:0007669"/>
    <property type="project" value="UniProtKB-UniRule"/>
</dbReference>
<dbReference type="InterPro" id="IPR009003">
    <property type="entry name" value="Peptidase_S1_PA"/>
</dbReference>
<dbReference type="InParanoid" id="A0A1H9D135"/>
<dbReference type="SUPFAM" id="SSF50494">
    <property type="entry name" value="Trypsin-like serine proteases"/>
    <property type="match status" value="1"/>
</dbReference>
<sequence>MRKILLVSLIFLLPFLLSAGGGMWLPLLLENLNEEEMQSMGMKISARDIYDINNGSLKDAIVHFGGFCTGEVISDQGLVLTNHHCGYSAIQSHSSLEDNLLENGFWAKDKAAERPNAGLFVTFIERIEDVSSKVLKGIDEDTSEKERKVEVAANLKELREKFKLGKGEELIVKPFYGGNQYFAFVTKKYTDVRLVGAPPSSIGKYGADTDNWEWPRHTGDFSLFRIYTAPDGSPADYSSENIPMKPKKHLGINLNGVKEGDFSLIFGFPGSTDQYLAASAMQQRTEVINPIRIGMRDLSLAVLDSAMRANPQTKIDYASKQARIANYWKKWRGESEGVKAVDGIAERRKMETEFNRRLAQKPAEQSYYGSVLPELDKLTQKQEEVAKTRAYVSEINYNIDLFRIADIMRRQLAIADNNGVEAFKKRVPGIVNYLKGFYAGYNAEVDKRVAEVLIPEYFSKVPEQHQAFYAKDQVDFAGSMHTMIGDLFDRSYLTKGDRFIQLLERDPETAIDVLKGDPGYQFANQLNRHNEKHVINPYNEIAERMAPLQRKYMKALMTFFPEKRFYPDANGTMRVSYGKFEGFKGLDGKNEHYMTYLDGVLKKYVPGDYEFDLPAGLVKLHQEKDYGRYATKEGKLPVCVLGSNHTTGGNSGSPALNDRGQLVGLNFDRTWQSTMSDVNYDPSICRNIMVDIRYVLFLIDKLGGAGHLVDEMTLIE</sequence>
<dbReference type="PANTHER" id="PTHR38469">
    <property type="entry name" value="PERIPLASMIC PEPTIDASE SUBFAMILY S1B"/>
    <property type="match status" value="1"/>
</dbReference>
<name>A0A1H9D135_9BACT</name>
<reference evidence="9" key="1">
    <citation type="submission" date="2016-10" db="EMBL/GenBank/DDBJ databases">
        <authorList>
            <person name="Varghese N."/>
            <person name="Submissions S."/>
        </authorList>
    </citation>
    <scope>NUCLEOTIDE SEQUENCE [LARGE SCALE GENOMIC DNA]</scope>
    <source>
        <strain evidence="9">DSM 24740</strain>
    </source>
</reference>
<keyword evidence="9" id="KW-1185">Reference proteome</keyword>
<dbReference type="GO" id="GO:0006508">
    <property type="term" value="P:proteolysis"/>
    <property type="evidence" value="ECO:0007669"/>
    <property type="project" value="UniProtKB-KW"/>
</dbReference>
<evidence type="ECO:0000313" key="8">
    <source>
        <dbReference type="EMBL" id="SEQ07099.1"/>
    </source>
</evidence>
<accession>A0A1H9D135</accession>
<keyword evidence="5 7" id="KW-0378">Hydrolase</keyword>
<dbReference type="InterPro" id="IPR043504">
    <property type="entry name" value="Peptidase_S1_PA_chymotrypsin"/>
</dbReference>
<organism evidence="8 9">
    <name type="scientific">Neolewinella agarilytica</name>
    <dbReference type="NCBI Taxonomy" id="478744"/>
    <lineage>
        <taxon>Bacteria</taxon>
        <taxon>Pseudomonadati</taxon>
        <taxon>Bacteroidota</taxon>
        <taxon>Saprospiria</taxon>
        <taxon>Saprospirales</taxon>
        <taxon>Lewinellaceae</taxon>
        <taxon>Neolewinella</taxon>
    </lineage>
</organism>
<gene>
    <name evidence="8" type="ORF">SAMN05444359_10599</name>
</gene>
<dbReference type="RefSeq" id="WP_090166378.1">
    <property type="nucleotide sequence ID" value="NZ_FOFB01000005.1"/>
</dbReference>
<dbReference type="InterPro" id="IPR019500">
    <property type="entry name" value="Pep_S46"/>
</dbReference>
<evidence type="ECO:0000256" key="3">
    <source>
        <dbReference type="ARBA" id="ARBA00022670"/>
    </source>
</evidence>
<dbReference type="PANTHER" id="PTHR38469:SF1">
    <property type="entry name" value="PERIPLASMIC PEPTIDASE SUBFAMILY S1B"/>
    <property type="match status" value="1"/>
</dbReference>
<keyword evidence="4" id="KW-0732">Signal</keyword>
<keyword evidence="2 7" id="KW-0031">Aminopeptidase</keyword>
<dbReference type="EC" id="3.4.14.-" evidence="7"/>
<evidence type="ECO:0000256" key="1">
    <source>
        <dbReference type="ARBA" id="ARBA00010491"/>
    </source>
</evidence>